<evidence type="ECO:0000313" key="4">
    <source>
        <dbReference type="Proteomes" id="UP001362999"/>
    </source>
</evidence>
<organism evidence="3 4">
    <name type="scientific">Favolaschia claudopus</name>
    <dbReference type="NCBI Taxonomy" id="2862362"/>
    <lineage>
        <taxon>Eukaryota</taxon>
        <taxon>Fungi</taxon>
        <taxon>Dikarya</taxon>
        <taxon>Basidiomycota</taxon>
        <taxon>Agaricomycotina</taxon>
        <taxon>Agaricomycetes</taxon>
        <taxon>Agaricomycetidae</taxon>
        <taxon>Agaricales</taxon>
        <taxon>Marasmiineae</taxon>
        <taxon>Mycenaceae</taxon>
        <taxon>Favolaschia</taxon>
    </lineage>
</organism>
<dbReference type="GO" id="GO:0006694">
    <property type="term" value="P:steroid biosynthetic process"/>
    <property type="evidence" value="ECO:0007669"/>
    <property type="project" value="InterPro"/>
</dbReference>
<dbReference type="Pfam" id="PF01073">
    <property type="entry name" value="3Beta_HSD"/>
    <property type="match status" value="1"/>
</dbReference>
<feature type="chain" id="PRO_5043877868" description="3-beta hydroxysteroid dehydrogenase/isomerase domain-containing protein" evidence="1">
    <location>
        <begin position="20"/>
        <end position="127"/>
    </location>
</feature>
<evidence type="ECO:0000259" key="2">
    <source>
        <dbReference type="Pfam" id="PF01073"/>
    </source>
</evidence>
<comment type="caution">
    <text evidence="3">The sequence shown here is derived from an EMBL/GenBank/DDBJ whole genome shotgun (WGS) entry which is preliminary data.</text>
</comment>
<dbReference type="GO" id="GO:0016616">
    <property type="term" value="F:oxidoreductase activity, acting on the CH-OH group of donors, NAD or NADP as acceptor"/>
    <property type="evidence" value="ECO:0007669"/>
    <property type="project" value="InterPro"/>
</dbReference>
<evidence type="ECO:0000256" key="1">
    <source>
        <dbReference type="SAM" id="SignalP"/>
    </source>
</evidence>
<keyword evidence="1" id="KW-0732">Signal</keyword>
<keyword evidence="4" id="KW-1185">Reference proteome</keyword>
<evidence type="ECO:0000313" key="3">
    <source>
        <dbReference type="EMBL" id="KAK7001706.1"/>
    </source>
</evidence>
<gene>
    <name evidence="3" type="ORF">R3P38DRAFT_1785564</name>
</gene>
<proteinExistence type="predicted"/>
<reference evidence="3 4" key="1">
    <citation type="journal article" date="2024" name="J Genomics">
        <title>Draft genome sequencing and assembly of Favolaschia claudopus CIRM-BRFM 2984 isolated from oak limbs.</title>
        <authorList>
            <person name="Navarro D."/>
            <person name="Drula E."/>
            <person name="Chaduli D."/>
            <person name="Cazenave R."/>
            <person name="Ahrendt S."/>
            <person name="Wang J."/>
            <person name="Lipzen A."/>
            <person name="Daum C."/>
            <person name="Barry K."/>
            <person name="Grigoriev I.V."/>
            <person name="Favel A."/>
            <person name="Rosso M.N."/>
            <person name="Martin F."/>
        </authorList>
    </citation>
    <scope>NUCLEOTIDE SEQUENCE [LARGE SCALE GENOMIC DNA]</scope>
    <source>
        <strain evidence="3 4">CIRM-BRFM 2984</strain>
    </source>
</reference>
<sequence>MFCPFLLAWIPSMLTGAGGQQSAGVQLGNNNILADWTYVANVAHAAILAADRQVLPSFSPAARGHASLLHHRRRTHVRSRMDIFRALWMATGQAEPEPKKQLNIHPMFVCVRGGWRDGFSILAKVII</sequence>
<protein>
    <recommendedName>
        <fullName evidence="2">3-beta hydroxysteroid dehydrogenase/isomerase domain-containing protein</fullName>
    </recommendedName>
</protein>
<dbReference type="AlphaFoldDB" id="A0AAW0A751"/>
<dbReference type="Proteomes" id="UP001362999">
    <property type="component" value="Unassembled WGS sequence"/>
</dbReference>
<accession>A0AAW0A751</accession>
<dbReference type="EMBL" id="JAWWNJ010000082">
    <property type="protein sequence ID" value="KAK7001706.1"/>
    <property type="molecule type" value="Genomic_DNA"/>
</dbReference>
<dbReference type="InterPro" id="IPR002225">
    <property type="entry name" value="3Beta_OHSteriod_DH/Estase"/>
</dbReference>
<feature type="signal peptide" evidence="1">
    <location>
        <begin position="1"/>
        <end position="19"/>
    </location>
</feature>
<feature type="domain" description="3-beta hydroxysteroid dehydrogenase/isomerase" evidence="2">
    <location>
        <begin position="23"/>
        <end position="64"/>
    </location>
</feature>
<name>A0AAW0A751_9AGAR</name>